<dbReference type="InterPro" id="IPR002130">
    <property type="entry name" value="Cyclophilin-type_PPIase_dom"/>
</dbReference>
<dbReference type="Proteomes" id="UP000288805">
    <property type="component" value="Unassembled WGS sequence"/>
</dbReference>
<dbReference type="InterPro" id="IPR029000">
    <property type="entry name" value="Cyclophilin-like_dom_sf"/>
</dbReference>
<sequence>MGRPRCYLDISIGEELEGRVVVELYNDIVPRTAENFRALCTGEKGIGPNTGVPLHYKVFFLKEKFSLLQPKLVDDSSEASLEWWEVISFSMLGALISRKQGVCFHRVIRGFMIQGGDVSAGNGTGGESIYGLKFEDENFELKHERKGMLSMANSGANTNGSQFFITTTRTSHLDVNVLIADCGEIPEGVDNGVSNFFKDGDTYPDWPADLDENPNDLSWWTNAVDSVKAFGNEHFKKQDYKMALRKYRKALRYLDICWEKEGIDEGVLRVFCHNVEELMFEKNKVTDIYKQFYLKTILAQHQANPKISGLGPGCLKWISPTVFYVVSKFDMIACKLKLGDLKGALLDTDFAMRDEENNVKALYRQGQVCINQVIRISITRRIGALLVCDLSWSAHMCASFFSPFDGLAHMHPVSFLLFKFFLICDAAMLENSSVNG</sequence>
<evidence type="ECO:0000313" key="4">
    <source>
        <dbReference type="EMBL" id="RVW61188.1"/>
    </source>
</evidence>
<dbReference type="GO" id="GO:0003755">
    <property type="term" value="F:peptidyl-prolyl cis-trans isomerase activity"/>
    <property type="evidence" value="ECO:0007669"/>
    <property type="project" value="UniProtKB-EC"/>
</dbReference>
<organism evidence="4 5">
    <name type="scientific">Vitis vinifera</name>
    <name type="common">Grape</name>
    <dbReference type="NCBI Taxonomy" id="29760"/>
    <lineage>
        <taxon>Eukaryota</taxon>
        <taxon>Viridiplantae</taxon>
        <taxon>Streptophyta</taxon>
        <taxon>Embryophyta</taxon>
        <taxon>Tracheophyta</taxon>
        <taxon>Spermatophyta</taxon>
        <taxon>Magnoliopsida</taxon>
        <taxon>eudicotyledons</taxon>
        <taxon>Gunneridae</taxon>
        <taxon>Pentapetalae</taxon>
        <taxon>rosids</taxon>
        <taxon>Vitales</taxon>
        <taxon>Vitaceae</taxon>
        <taxon>Viteae</taxon>
        <taxon>Vitis</taxon>
    </lineage>
</organism>
<evidence type="ECO:0000259" key="3">
    <source>
        <dbReference type="PROSITE" id="PS50072"/>
    </source>
</evidence>
<dbReference type="InterPro" id="IPR011990">
    <property type="entry name" value="TPR-like_helical_dom_sf"/>
</dbReference>
<dbReference type="EMBL" id="QGNW01000842">
    <property type="protein sequence ID" value="RVW61188.1"/>
    <property type="molecule type" value="Genomic_DNA"/>
</dbReference>
<dbReference type="PANTHER" id="PTHR11071">
    <property type="entry name" value="PEPTIDYL-PROLYL CIS-TRANS ISOMERASE"/>
    <property type="match status" value="1"/>
</dbReference>
<proteinExistence type="inferred from homology"/>
<dbReference type="Gene3D" id="1.10.150.160">
    <property type="match status" value="1"/>
</dbReference>
<dbReference type="Gene3D" id="2.40.100.10">
    <property type="entry name" value="Cyclophilin-like"/>
    <property type="match status" value="2"/>
</dbReference>
<dbReference type="PANTHER" id="PTHR11071:SF561">
    <property type="entry name" value="PEPTIDYL-PROLYL CIS-TRANS ISOMERASE D-RELATED"/>
    <property type="match status" value="1"/>
</dbReference>
<comment type="caution">
    <text evidence="4">The sequence shown here is derived from an EMBL/GenBank/DDBJ whole genome shotgun (WGS) entry which is preliminary data.</text>
</comment>
<gene>
    <name evidence="4" type="primary">CYP40_0</name>
    <name evidence="4" type="ORF">CK203_020625</name>
</gene>
<evidence type="ECO:0000256" key="2">
    <source>
        <dbReference type="ARBA" id="ARBA00007365"/>
    </source>
</evidence>
<evidence type="ECO:0000256" key="1">
    <source>
        <dbReference type="ARBA" id="ARBA00000971"/>
    </source>
</evidence>
<dbReference type="Gene3D" id="1.25.40.10">
    <property type="entry name" value="Tetratricopeptide repeat domain"/>
    <property type="match status" value="1"/>
</dbReference>
<reference evidence="4 5" key="1">
    <citation type="journal article" date="2018" name="PLoS Genet.">
        <title>Population sequencing reveals clonal diversity and ancestral inbreeding in the grapevine cultivar Chardonnay.</title>
        <authorList>
            <person name="Roach M.J."/>
            <person name="Johnson D.L."/>
            <person name="Bohlmann J."/>
            <person name="van Vuuren H.J."/>
            <person name="Jones S.J."/>
            <person name="Pretorius I.S."/>
            <person name="Schmidt S.A."/>
            <person name="Borneman A.R."/>
        </authorList>
    </citation>
    <scope>NUCLEOTIDE SEQUENCE [LARGE SCALE GENOMIC DNA]</scope>
    <source>
        <strain evidence="5">cv. Chardonnay</strain>
        <tissue evidence="4">Leaf</tissue>
    </source>
</reference>
<keyword evidence="4" id="KW-0413">Isomerase</keyword>
<evidence type="ECO:0000313" key="5">
    <source>
        <dbReference type="Proteomes" id="UP000288805"/>
    </source>
</evidence>
<protein>
    <submittedName>
        <fullName evidence="4">Peptidyl-prolyl cis-trans isomerase CYP40</fullName>
    </submittedName>
</protein>
<feature type="domain" description="PPIase cyclophilin-type" evidence="3">
    <location>
        <begin position="7"/>
        <end position="190"/>
    </location>
</feature>
<comment type="catalytic activity">
    <reaction evidence="1">
        <text>[protein]-peptidylproline (omega=180) = [protein]-peptidylproline (omega=0)</text>
        <dbReference type="Rhea" id="RHEA:16237"/>
        <dbReference type="Rhea" id="RHEA-COMP:10747"/>
        <dbReference type="Rhea" id="RHEA-COMP:10748"/>
        <dbReference type="ChEBI" id="CHEBI:83833"/>
        <dbReference type="ChEBI" id="CHEBI:83834"/>
        <dbReference type="EC" id="5.2.1.8"/>
    </reaction>
</comment>
<dbReference type="AlphaFoldDB" id="A0A438FMF5"/>
<dbReference type="PRINTS" id="PR00153">
    <property type="entry name" value="CSAPPISMRASE"/>
</dbReference>
<dbReference type="Pfam" id="PF00160">
    <property type="entry name" value="Pro_isomerase"/>
    <property type="match status" value="1"/>
</dbReference>
<dbReference type="PROSITE" id="PS50072">
    <property type="entry name" value="CSA_PPIASE_2"/>
    <property type="match status" value="1"/>
</dbReference>
<dbReference type="SUPFAM" id="SSF48452">
    <property type="entry name" value="TPR-like"/>
    <property type="match status" value="1"/>
</dbReference>
<accession>A0A438FMF5</accession>
<name>A0A438FMF5_VITVI</name>
<dbReference type="SUPFAM" id="SSF50891">
    <property type="entry name" value="Cyclophilin-like"/>
    <property type="match status" value="1"/>
</dbReference>
<comment type="similarity">
    <text evidence="2">Belongs to the cyclophilin-type PPIase family.</text>
</comment>